<dbReference type="Proteomes" id="UP000216533">
    <property type="component" value="Unassembled WGS sequence"/>
</dbReference>
<comment type="caution">
    <text evidence="2">The sequence shown here is derived from an EMBL/GenBank/DDBJ whole genome shotgun (WGS) entry which is preliminary data.</text>
</comment>
<reference evidence="2 3" key="1">
    <citation type="submission" date="2017-07" db="EMBL/GenBank/DDBJ databases">
        <title>Draft whole genome sequences of clinical Proprionibacteriaceae strains.</title>
        <authorList>
            <person name="Bernier A.-M."/>
            <person name="Bernard K."/>
            <person name="Domingo M.-C."/>
        </authorList>
    </citation>
    <scope>NUCLEOTIDE SEQUENCE [LARGE SCALE GENOMIC DNA]</scope>
    <source>
        <strain evidence="2 3">NML 160184</strain>
    </source>
</reference>
<proteinExistence type="predicted"/>
<sequence length="149" mass="16209">MQRKQSGMRRRLGKARTIATRASYVGLLTSLGFSMSGVFGWGYPELSWFFPAQVILTVTAAALAVLALPRSGLALLIAGVVLAYSAGCLVYLTLATVAWCRPLTMDQDRERRLIVIDHSSTSVHCIGEESGERVVSFNHILQRGVSPRG</sequence>
<gene>
    <name evidence="2" type="ORF">CGZ92_05310</name>
</gene>
<feature type="transmembrane region" description="Helical" evidence="1">
    <location>
        <begin position="21"/>
        <end position="42"/>
    </location>
</feature>
<dbReference type="AlphaFoldDB" id="A0A255E9W7"/>
<accession>A0A255E9W7</accession>
<keyword evidence="1" id="KW-0812">Transmembrane</keyword>
<evidence type="ECO:0000256" key="1">
    <source>
        <dbReference type="SAM" id="Phobius"/>
    </source>
</evidence>
<keyword evidence="1" id="KW-0472">Membrane</keyword>
<keyword evidence="1" id="KW-1133">Transmembrane helix</keyword>
<evidence type="ECO:0000313" key="2">
    <source>
        <dbReference type="EMBL" id="OYN88349.1"/>
    </source>
</evidence>
<evidence type="ECO:0000313" key="3">
    <source>
        <dbReference type="Proteomes" id="UP000216533"/>
    </source>
</evidence>
<organism evidence="2 3">
    <name type="scientific">Parenemella sanctibonifatiensis</name>
    <dbReference type="NCBI Taxonomy" id="2016505"/>
    <lineage>
        <taxon>Bacteria</taxon>
        <taxon>Bacillati</taxon>
        <taxon>Actinomycetota</taxon>
        <taxon>Actinomycetes</taxon>
        <taxon>Propionibacteriales</taxon>
        <taxon>Propionibacteriaceae</taxon>
        <taxon>Parenemella</taxon>
    </lineage>
</organism>
<feature type="transmembrane region" description="Helical" evidence="1">
    <location>
        <begin position="48"/>
        <end position="68"/>
    </location>
</feature>
<protein>
    <submittedName>
        <fullName evidence="2">Uncharacterized protein</fullName>
    </submittedName>
</protein>
<feature type="transmembrane region" description="Helical" evidence="1">
    <location>
        <begin position="75"/>
        <end position="99"/>
    </location>
</feature>
<dbReference type="EMBL" id="NMVI01000013">
    <property type="protein sequence ID" value="OYN88349.1"/>
    <property type="molecule type" value="Genomic_DNA"/>
</dbReference>
<name>A0A255E9W7_9ACTN</name>